<dbReference type="Proteomes" id="UP000476055">
    <property type="component" value="Unassembled WGS sequence"/>
</dbReference>
<keyword evidence="1" id="KW-1133">Transmembrane helix</keyword>
<feature type="transmembrane region" description="Helical" evidence="1">
    <location>
        <begin position="58"/>
        <end position="76"/>
    </location>
</feature>
<accession>A0A6L5YK46</accession>
<evidence type="ECO:0000256" key="1">
    <source>
        <dbReference type="SAM" id="Phobius"/>
    </source>
</evidence>
<dbReference type="Pfam" id="PF11188">
    <property type="entry name" value="DUF2975"/>
    <property type="match status" value="1"/>
</dbReference>
<dbReference type="RefSeq" id="WP_154496550.1">
    <property type="nucleotide sequence ID" value="NZ_VUMU01000010.1"/>
</dbReference>
<keyword evidence="3" id="KW-1185">Reference proteome</keyword>
<reference evidence="2 3" key="1">
    <citation type="submission" date="2019-08" db="EMBL/GenBank/DDBJ databases">
        <title>In-depth cultivation of the pig gut microbiome towards novel bacterial diversity and tailored functional studies.</title>
        <authorList>
            <person name="Wylensek D."/>
            <person name="Hitch T.C.A."/>
            <person name="Clavel T."/>
        </authorList>
    </citation>
    <scope>NUCLEOTIDE SEQUENCE [LARGE SCALE GENOMIC DNA]</scope>
    <source>
        <strain evidence="2 3">WCA3-601-WT-6H</strain>
    </source>
</reference>
<proteinExistence type="predicted"/>
<gene>
    <name evidence="2" type="ORF">FYJ59_09000</name>
</gene>
<keyword evidence="1" id="KW-0812">Transmembrane</keyword>
<organism evidence="2 3">
    <name type="scientific">Waltera intestinalis</name>
    <dbReference type="NCBI Taxonomy" id="2606635"/>
    <lineage>
        <taxon>Bacteria</taxon>
        <taxon>Bacillati</taxon>
        <taxon>Bacillota</taxon>
        <taxon>Clostridia</taxon>
        <taxon>Lachnospirales</taxon>
        <taxon>Lachnospiraceae</taxon>
        <taxon>Waltera</taxon>
    </lineage>
</organism>
<keyword evidence="1" id="KW-0472">Membrane</keyword>
<dbReference type="InterPro" id="IPR021354">
    <property type="entry name" value="DUF2975"/>
</dbReference>
<dbReference type="EMBL" id="VUMU01000010">
    <property type="protein sequence ID" value="MST58373.1"/>
    <property type="molecule type" value="Genomic_DNA"/>
</dbReference>
<evidence type="ECO:0000313" key="3">
    <source>
        <dbReference type="Proteomes" id="UP000476055"/>
    </source>
</evidence>
<feature type="transmembrane region" description="Helical" evidence="1">
    <location>
        <begin position="24"/>
        <end position="46"/>
    </location>
</feature>
<evidence type="ECO:0000313" key="2">
    <source>
        <dbReference type="EMBL" id="MST58373.1"/>
    </source>
</evidence>
<comment type="caution">
    <text evidence="2">The sequence shown here is derived from an EMBL/GenBank/DDBJ whole genome shotgun (WGS) entry which is preliminary data.</text>
</comment>
<feature type="transmembrane region" description="Helical" evidence="1">
    <location>
        <begin position="108"/>
        <end position="139"/>
    </location>
</feature>
<dbReference type="AlphaFoldDB" id="A0A6L5YK46"/>
<protein>
    <submittedName>
        <fullName evidence="2">DUF2975 domain-containing protein</fullName>
    </submittedName>
</protein>
<name>A0A6L5YK46_9FIRM</name>
<sequence>MEKRELSEKELREKKLSLAKGTKYLLDFMFYSGILVTISLPLSLKYIGKYLEAVEENYLPAVLIFAILGVLALLLINELRKMFGTVLAENCFVPENVASLRRMGDLSFFIAAMSAVRCVVYLTIAMLVIILVFIIAGMFSKVLAMVFEEAVRYKEENDLTI</sequence>